<accession>A0A085M8G0</accession>
<proteinExistence type="predicted"/>
<name>A0A085M8G0_9BILA</name>
<protein>
    <submittedName>
        <fullName evidence="1">Uncharacterized protein</fullName>
    </submittedName>
</protein>
<sequence length="224" mass="25657">MPYQRMDEQIVRENTEQFLTEYGLNDAYKYVRIAFDLKDSLILRRYSSLTAHSAKSDVKLFKVNPLAADCMAVGDHGQRHSNWQNLEKLRKNMRMKPNPGSEKPSWVQSRFVPVSEFQLSCAYASLIRCSDSDPVKDPGYLSYANNDPVEITAGPRLSATRSRTTHRFATSTTLVLSKRSCDFFLISVTILVSMRANKSGFQYELGNYLLFQFALLQKCYLHDV</sequence>
<gene>
    <name evidence="1" type="ORF">M513_05612</name>
</gene>
<dbReference type="EMBL" id="KL363216">
    <property type="protein sequence ID" value="KFD53506.1"/>
    <property type="molecule type" value="Genomic_DNA"/>
</dbReference>
<dbReference type="Proteomes" id="UP000030764">
    <property type="component" value="Unassembled WGS sequence"/>
</dbReference>
<evidence type="ECO:0000313" key="2">
    <source>
        <dbReference type="Proteomes" id="UP000030764"/>
    </source>
</evidence>
<dbReference type="AlphaFoldDB" id="A0A085M8G0"/>
<keyword evidence="2" id="KW-1185">Reference proteome</keyword>
<evidence type="ECO:0000313" key="1">
    <source>
        <dbReference type="EMBL" id="KFD53506.1"/>
    </source>
</evidence>
<organism evidence="1 2">
    <name type="scientific">Trichuris suis</name>
    <name type="common">pig whipworm</name>
    <dbReference type="NCBI Taxonomy" id="68888"/>
    <lineage>
        <taxon>Eukaryota</taxon>
        <taxon>Metazoa</taxon>
        <taxon>Ecdysozoa</taxon>
        <taxon>Nematoda</taxon>
        <taxon>Enoplea</taxon>
        <taxon>Dorylaimia</taxon>
        <taxon>Trichinellida</taxon>
        <taxon>Trichuridae</taxon>
        <taxon>Trichuris</taxon>
    </lineage>
</organism>
<reference evidence="1 2" key="1">
    <citation type="journal article" date="2014" name="Nat. Genet.">
        <title>Genome and transcriptome of the porcine whipworm Trichuris suis.</title>
        <authorList>
            <person name="Jex A.R."/>
            <person name="Nejsum P."/>
            <person name="Schwarz E.M."/>
            <person name="Hu L."/>
            <person name="Young N.D."/>
            <person name="Hall R.S."/>
            <person name="Korhonen P.K."/>
            <person name="Liao S."/>
            <person name="Thamsborg S."/>
            <person name="Xia J."/>
            <person name="Xu P."/>
            <person name="Wang S."/>
            <person name="Scheerlinck J.P."/>
            <person name="Hofmann A."/>
            <person name="Sternberg P.W."/>
            <person name="Wang J."/>
            <person name="Gasser R.B."/>
        </authorList>
    </citation>
    <scope>NUCLEOTIDE SEQUENCE [LARGE SCALE GENOMIC DNA]</scope>
    <source>
        <strain evidence="1">DCEP-RM93M</strain>
    </source>
</reference>